<dbReference type="InterPro" id="IPR003594">
    <property type="entry name" value="HATPase_dom"/>
</dbReference>
<protein>
    <submittedName>
        <fullName evidence="5">PAS domain S-box protein</fullName>
    </submittedName>
</protein>
<feature type="domain" description="PAS" evidence="3">
    <location>
        <begin position="823"/>
        <end position="893"/>
    </location>
</feature>
<keyword evidence="6" id="KW-1185">Reference proteome</keyword>
<dbReference type="RefSeq" id="WP_310575478.1">
    <property type="nucleotide sequence ID" value="NZ_JAVKPK010000020.1"/>
</dbReference>
<dbReference type="InterPro" id="IPR001610">
    <property type="entry name" value="PAC"/>
</dbReference>
<dbReference type="SMART" id="SM00091">
    <property type="entry name" value="PAS"/>
    <property type="match status" value="4"/>
</dbReference>
<dbReference type="Gene3D" id="2.10.70.100">
    <property type="match status" value="2"/>
</dbReference>
<dbReference type="InterPro" id="IPR013656">
    <property type="entry name" value="PAS_4"/>
</dbReference>
<evidence type="ECO:0000259" key="3">
    <source>
        <dbReference type="PROSITE" id="PS50112"/>
    </source>
</evidence>
<dbReference type="InterPro" id="IPR000014">
    <property type="entry name" value="PAS"/>
</dbReference>
<keyword evidence="1" id="KW-0175">Coiled coil</keyword>
<dbReference type="Pfam" id="PF02518">
    <property type="entry name" value="HATPase_c"/>
    <property type="match status" value="1"/>
</dbReference>
<feature type="domain" description="PAS" evidence="3">
    <location>
        <begin position="550"/>
        <end position="620"/>
    </location>
</feature>
<dbReference type="InterPro" id="IPR011495">
    <property type="entry name" value="Sig_transdc_His_kin_sub2_dim/P"/>
</dbReference>
<dbReference type="InterPro" id="IPR035965">
    <property type="entry name" value="PAS-like_dom_sf"/>
</dbReference>
<dbReference type="SUPFAM" id="SSF55874">
    <property type="entry name" value="ATPase domain of HSP90 chaperone/DNA topoisomerase II/histidine kinase"/>
    <property type="match status" value="1"/>
</dbReference>
<feature type="domain" description="PAC" evidence="4">
    <location>
        <begin position="894"/>
        <end position="948"/>
    </location>
</feature>
<dbReference type="InterPro" id="IPR013655">
    <property type="entry name" value="PAS_fold_3"/>
</dbReference>
<gene>
    <name evidence="5" type="ORF">RG963_06560</name>
</gene>
<accession>A0ABU2D0D3</accession>
<feature type="domain" description="PAS" evidence="3">
    <location>
        <begin position="725"/>
        <end position="772"/>
    </location>
</feature>
<dbReference type="EMBL" id="JAVKPK010000020">
    <property type="protein sequence ID" value="MDR7665451.1"/>
    <property type="molecule type" value="Genomic_DNA"/>
</dbReference>
<sequence length="1170" mass="133158">MGTSNLPEKDELEIQIEKRIAELEKVNQDLRAENMALNRDITKHKRAEEESGQNEQHFGLKLENNLSTSRKAENLELTEIIDIQAVQSIMDDFYKFAHITMALLDLKGNVLIGVGWQDICTKFHRVHPETCKHCVESDTKLSAGVPPGEFKLYRCKNNMWDIVTPIIVAGQHVGNIFSGQFFFDDEPVDYELFRTQARKYGFNEEEYIAALEKVPQLSRETVENSMSFFMKLANMLSQLSHSNIKLAQSLEERNTLVDDLDRAQAVGNVGSWRLNVHKNELTWSDENHRIFGIPKGTPLTYETFLSTVYPGDREYVDNESKAGMAGKPYDIEHRIIVDGKIKWVREKAYLEFDKDGAVVSGFGITQDTTERRQAEHQLSNELARATGLYELYTRSSNLSDRELYDFALNQAVKITDSMIGFFHLISEDEKEIILTTWNQEALRSCTAGNEGHYSIEKAGNWVDCVRLKRPVVCNDFPSSPNQKGLPAGHATVKRFMSVPVTENGKVRIIFGVGNKVDKYDDRDVMQLQLVANELHKIMKLRRIENEVRESEAFLRDIMENVSDAIFVKDREARMILANPAYYRLMGESPEEVLNKTVADFHPPEIAKKLAEDDKRVMETGKGTTLEERISTSHGWRILQTVKTPYYDGQGNIIGLIGAARDITERRQAEEALKKAHDSLEKLVEERTAELEKSYNSLKESEKSLSEAQKIAHIGNWDWNLVTGKIWWSNELYRIFELNPQELPPAYSEFLNYIHPEDRCYVDDSVKQALNGKSYCIDNRIVLANGENRVIHVQAEVVIDEKNTPIRIRGTVQDITERKKAEEKIRILADAVESSNDAILTGSLDSSITSWNKTAEHIYGYSAEEIIGKNVSILEPESIKGEIKKIIEKVKQGEKIQHYRTLRQKKNGTIINVSITYSPIFDASGKLMAISAIVRDITEQVNTEKLLAKAEEARKKEIHHRIKNNLQVISSLLDLQAEKFGSRGSAEDLEVLNAFRESQDRVMSIAFIHKELHEGRGTDKLNFSPYLKRLVENLFQTYKLGSLDTSLNLDVEENIFFDMDIAVPLGIIVNELVSNSLKYAFPDKRTGEIQIKLFSEEATSELDTRGELFKKGKRYTLIISDNGIGIPKEINLENTETLGVQLVNILVEQLDGQVELKRDNGTEFVISFGAE</sequence>
<dbReference type="Gene3D" id="3.30.565.10">
    <property type="entry name" value="Histidine kinase-like ATPase, C-terminal domain"/>
    <property type="match status" value="1"/>
</dbReference>
<feature type="domain" description="PAC" evidence="4">
    <location>
        <begin position="327"/>
        <end position="380"/>
    </location>
</feature>
<dbReference type="SUPFAM" id="SSF55785">
    <property type="entry name" value="PYP-like sensor domain (PAS domain)"/>
    <property type="match status" value="4"/>
</dbReference>
<dbReference type="InterPro" id="IPR018771">
    <property type="entry name" value="PocR_dom"/>
</dbReference>
<dbReference type="Pfam" id="PF13185">
    <property type="entry name" value="GAF_2"/>
    <property type="match status" value="1"/>
</dbReference>
<dbReference type="PANTHER" id="PTHR43065">
    <property type="entry name" value="SENSOR HISTIDINE KINASE"/>
    <property type="match status" value="1"/>
</dbReference>
<organism evidence="5 6">
    <name type="scientific">Methanosarcina baikalica</name>
    <dbReference type="NCBI Taxonomy" id="3073890"/>
    <lineage>
        <taxon>Archaea</taxon>
        <taxon>Methanobacteriati</taxon>
        <taxon>Methanobacteriota</taxon>
        <taxon>Stenosarchaea group</taxon>
        <taxon>Methanomicrobia</taxon>
        <taxon>Methanosarcinales</taxon>
        <taxon>Methanosarcinaceae</taxon>
        <taxon>Methanosarcina</taxon>
    </lineage>
</organism>
<dbReference type="PROSITE" id="PS50109">
    <property type="entry name" value="HIS_KIN"/>
    <property type="match status" value="1"/>
</dbReference>
<dbReference type="InterPro" id="IPR036890">
    <property type="entry name" value="HATPase_C_sf"/>
</dbReference>
<dbReference type="SUPFAM" id="SSF55781">
    <property type="entry name" value="GAF domain-like"/>
    <property type="match status" value="1"/>
</dbReference>
<evidence type="ECO:0000259" key="4">
    <source>
        <dbReference type="PROSITE" id="PS50113"/>
    </source>
</evidence>
<dbReference type="InterPro" id="IPR005467">
    <property type="entry name" value="His_kinase_dom"/>
</dbReference>
<dbReference type="Proteomes" id="UP001246244">
    <property type="component" value="Unassembled WGS sequence"/>
</dbReference>
<name>A0ABU2D0D3_9EURY</name>
<evidence type="ECO:0000256" key="1">
    <source>
        <dbReference type="SAM" id="Coils"/>
    </source>
</evidence>
<dbReference type="InterPro" id="IPR000700">
    <property type="entry name" value="PAS-assoc_C"/>
</dbReference>
<dbReference type="Pfam" id="PF08448">
    <property type="entry name" value="PAS_4"/>
    <property type="match status" value="1"/>
</dbReference>
<dbReference type="Pfam" id="PF10114">
    <property type="entry name" value="PocR"/>
    <property type="match status" value="1"/>
</dbReference>
<dbReference type="Gene3D" id="3.30.450.20">
    <property type="entry name" value="PAS domain"/>
    <property type="match status" value="4"/>
</dbReference>
<dbReference type="PANTHER" id="PTHR43065:SF23">
    <property type="entry name" value="SENSOR HISTIDINE KINASE PDTAS"/>
    <property type="match status" value="1"/>
</dbReference>
<feature type="coiled-coil region" evidence="1">
    <location>
        <begin position="9"/>
        <end position="47"/>
    </location>
</feature>
<proteinExistence type="predicted"/>
<dbReference type="NCBIfam" id="TIGR00229">
    <property type="entry name" value="sensory_box"/>
    <property type="match status" value="3"/>
</dbReference>
<reference evidence="6" key="1">
    <citation type="submission" date="2023-07" db="EMBL/GenBank/DDBJ databases">
        <title>Whole-genome sequencing of a new Methanosarcina sp. Z-7115.</title>
        <authorList>
            <person name="Zhilina T.N."/>
            <person name="Merkel A.Y."/>
        </authorList>
    </citation>
    <scope>NUCLEOTIDE SEQUENCE [LARGE SCALE GENOMIC DNA]</scope>
    <source>
        <strain evidence="6">Z-7115</strain>
    </source>
</reference>
<evidence type="ECO:0000313" key="5">
    <source>
        <dbReference type="EMBL" id="MDR7665451.1"/>
    </source>
</evidence>
<dbReference type="Gene3D" id="3.30.450.40">
    <property type="match status" value="1"/>
</dbReference>
<dbReference type="SMART" id="SM00086">
    <property type="entry name" value="PAC"/>
    <property type="match status" value="4"/>
</dbReference>
<dbReference type="Pfam" id="PF08447">
    <property type="entry name" value="PAS_3"/>
    <property type="match status" value="2"/>
</dbReference>
<evidence type="ECO:0000259" key="2">
    <source>
        <dbReference type="PROSITE" id="PS50109"/>
    </source>
</evidence>
<dbReference type="InterPro" id="IPR003018">
    <property type="entry name" value="GAF"/>
</dbReference>
<dbReference type="Pfam" id="PF13426">
    <property type="entry name" value="PAS_9"/>
    <property type="match status" value="1"/>
</dbReference>
<feature type="domain" description="Histidine kinase" evidence="2">
    <location>
        <begin position="956"/>
        <end position="1170"/>
    </location>
</feature>
<dbReference type="SMART" id="SM00387">
    <property type="entry name" value="HATPase_c"/>
    <property type="match status" value="1"/>
</dbReference>
<feature type="domain" description="PAC" evidence="4">
    <location>
        <begin position="774"/>
        <end position="826"/>
    </location>
</feature>
<comment type="caution">
    <text evidence="5">The sequence shown here is derived from an EMBL/GenBank/DDBJ whole genome shotgun (WGS) entry which is preliminary data.</text>
</comment>
<dbReference type="PROSITE" id="PS50112">
    <property type="entry name" value="PAS"/>
    <property type="match status" value="3"/>
</dbReference>
<feature type="domain" description="PAC" evidence="4">
    <location>
        <begin position="623"/>
        <end position="674"/>
    </location>
</feature>
<evidence type="ECO:0000313" key="6">
    <source>
        <dbReference type="Proteomes" id="UP001246244"/>
    </source>
</evidence>
<dbReference type="Pfam" id="PF07568">
    <property type="entry name" value="HisKA_2"/>
    <property type="match status" value="1"/>
</dbReference>
<dbReference type="PROSITE" id="PS50113">
    <property type="entry name" value="PAC"/>
    <property type="match status" value="4"/>
</dbReference>
<dbReference type="InterPro" id="IPR029016">
    <property type="entry name" value="GAF-like_dom_sf"/>
</dbReference>
<dbReference type="CDD" id="cd00130">
    <property type="entry name" value="PAS"/>
    <property type="match status" value="3"/>
</dbReference>